<dbReference type="SUPFAM" id="SSF47413">
    <property type="entry name" value="lambda repressor-like DNA-binding domains"/>
    <property type="match status" value="1"/>
</dbReference>
<accession>A0A2P8EG63</accession>
<dbReference type="InterPro" id="IPR052038">
    <property type="entry name" value="Type-VII_TA_antitoxin"/>
</dbReference>
<evidence type="ECO:0000256" key="7">
    <source>
        <dbReference type="ARBA" id="ARBA00022842"/>
    </source>
</evidence>
<dbReference type="Gene3D" id="1.10.260.40">
    <property type="entry name" value="lambda repressor-like DNA-binding domains"/>
    <property type="match status" value="1"/>
</dbReference>
<gene>
    <name evidence="9" type="ORF">CLV30_101423</name>
</gene>
<comment type="caution">
    <text evidence="9">The sequence shown here is derived from an EMBL/GenBank/DDBJ whole genome shotgun (WGS) entry which is preliminary data.</text>
</comment>
<evidence type="ECO:0000256" key="1">
    <source>
        <dbReference type="ARBA" id="ARBA00001946"/>
    </source>
</evidence>
<comment type="cofactor">
    <cofactor evidence="1">
        <name>Mg(2+)</name>
        <dbReference type="ChEBI" id="CHEBI:18420"/>
    </cofactor>
</comment>
<dbReference type="PROSITE" id="PS50943">
    <property type="entry name" value="HTH_CROC1"/>
    <property type="match status" value="1"/>
</dbReference>
<keyword evidence="4" id="KW-0479">Metal-binding</keyword>
<feature type="domain" description="HTH cro/C1-type" evidence="8">
    <location>
        <begin position="16"/>
        <end position="71"/>
    </location>
</feature>
<keyword evidence="5" id="KW-0547">Nucleotide-binding</keyword>
<dbReference type="Gene3D" id="3.30.460.10">
    <property type="entry name" value="Beta Polymerase, domain 2"/>
    <property type="match status" value="1"/>
</dbReference>
<keyword evidence="6" id="KW-0067">ATP-binding</keyword>
<dbReference type="PANTHER" id="PTHR33571:SF12">
    <property type="entry name" value="BSL3053 PROTEIN"/>
    <property type="match status" value="1"/>
</dbReference>
<dbReference type="InterPro" id="IPR001387">
    <property type="entry name" value="Cro/C1-type_HTH"/>
</dbReference>
<dbReference type="GO" id="GO:0046872">
    <property type="term" value="F:metal ion binding"/>
    <property type="evidence" value="ECO:0007669"/>
    <property type="project" value="UniProtKB-KW"/>
</dbReference>
<dbReference type="EMBL" id="PYGE01000001">
    <property type="protein sequence ID" value="PSL08451.1"/>
    <property type="molecule type" value="Genomic_DNA"/>
</dbReference>
<evidence type="ECO:0000256" key="2">
    <source>
        <dbReference type="ARBA" id="ARBA00022679"/>
    </source>
</evidence>
<dbReference type="Pfam" id="PF01381">
    <property type="entry name" value="HTH_3"/>
    <property type="match status" value="1"/>
</dbReference>
<evidence type="ECO:0000256" key="6">
    <source>
        <dbReference type="ARBA" id="ARBA00022840"/>
    </source>
</evidence>
<keyword evidence="3" id="KW-0548">Nucleotidyltransferase</keyword>
<reference evidence="9 10" key="1">
    <citation type="submission" date="2018-03" db="EMBL/GenBank/DDBJ databases">
        <title>Genomic Encyclopedia of Archaeal and Bacterial Type Strains, Phase II (KMG-II): from individual species to whole genera.</title>
        <authorList>
            <person name="Goeker M."/>
        </authorList>
    </citation>
    <scope>NUCLEOTIDE SEQUENCE [LARGE SCALE GENOMIC DNA]</scope>
    <source>
        <strain evidence="9 10">DSM 45211</strain>
    </source>
</reference>
<dbReference type="AlphaFoldDB" id="A0A2P8EG63"/>
<evidence type="ECO:0000256" key="5">
    <source>
        <dbReference type="ARBA" id="ARBA00022741"/>
    </source>
</evidence>
<dbReference type="GO" id="GO:0005524">
    <property type="term" value="F:ATP binding"/>
    <property type="evidence" value="ECO:0007669"/>
    <property type="project" value="UniProtKB-KW"/>
</dbReference>
<dbReference type="InterPro" id="IPR041633">
    <property type="entry name" value="Polbeta"/>
</dbReference>
<dbReference type="CDD" id="cd00093">
    <property type="entry name" value="HTH_XRE"/>
    <property type="match status" value="1"/>
</dbReference>
<dbReference type="InterPro" id="IPR043519">
    <property type="entry name" value="NT_sf"/>
</dbReference>
<keyword evidence="2" id="KW-0808">Transferase</keyword>
<evidence type="ECO:0000259" key="8">
    <source>
        <dbReference type="PROSITE" id="PS50943"/>
    </source>
</evidence>
<keyword evidence="7" id="KW-0460">Magnesium</keyword>
<dbReference type="CDD" id="cd05403">
    <property type="entry name" value="NT_KNTase_like"/>
    <property type="match status" value="1"/>
</dbReference>
<dbReference type="Proteomes" id="UP000243528">
    <property type="component" value="Unassembled WGS sequence"/>
</dbReference>
<evidence type="ECO:0000256" key="4">
    <source>
        <dbReference type="ARBA" id="ARBA00022723"/>
    </source>
</evidence>
<dbReference type="SMART" id="SM00530">
    <property type="entry name" value="HTH_XRE"/>
    <property type="match status" value="1"/>
</dbReference>
<dbReference type="Pfam" id="PF18765">
    <property type="entry name" value="Polbeta"/>
    <property type="match status" value="1"/>
</dbReference>
<evidence type="ECO:0000313" key="10">
    <source>
        <dbReference type="Proteomes" id="UP000243528"/>
    </source>
</evidence>
<dbReference type="InterPro" id="IPR010982">
    <property type="entry name" value="Lambda_DNA-bd_dom_sf"/>
</dbReference>
<dbReference type="OrthoDB" id="9803128at2"/>
<name>A0A2P8EG63_9ACTN</name>
<dbReference type="GO" id="GO:0003677">
    <property type="term" value="F:DNA binding"/>
    <property type="evidence" value="ECO:0007669"/>
    <property type="project" value="InterPro"/>
</dbReference>
<proteinExistence type="predicted"/>
<protein>
    <recommendedName>
        <fullName evidence="8">HTH cro/C1-type domain-containing protein</fullName>
    </recommendedName>
</protein>
<dbReference type="GO" id="GO:0016779">
    <property type="term" value="F:nucleotidyltransferase activity"/>
    <property type="evidence" value="ECO:0007669"/>
    <property type="project" value="UniProtKB-KW"/>
</dbReference>
<sequence>MVDSARHDSSTAADLVRSARARRGLSQRELARLADVPQSTVANIESGGRQPSVTMLERLLAAAGFRLETTLTNTIRPSVLLERRRSEVARVLTRYPIEKAWVFGSVARGDDRPGSDLDLLVALTDEAQFDDYVDLADEIAAALGCPVDVVTTKELASNELLQRRVNRDLRPLEVAA</sequence>
<evidence type="ECO:0000256" key="3">
    <source>
        <dbReference type="ARBA" id="ARBA00022695"/>
    </source>
</evidence>
<dbReference type="RefSeq" id="WP_106535496.1">
    <property type="nucleotide sequence ID" value="NZ_ML142897.1"/>
</dbReference>
<dbReference type="SUPFAM" id="SSF81301">
    <property type="entry name" value="Nucleotidyltransferase"/>
    <property type="match status" value="1"/>
</dbReference>
<keyword evidence="10" id="KW-1185">Reference proteome</keyword>
<dbReference type="PANTHER" id="PTHR33571">
    <property type="entry name" value="SSL8005 PROTEIN"/>
    <property type="match status" value="1"/>
</dbReference>
<evidence type="ECO:0000313" key="9">
    <source>
        <dbReference type="EMBL" id="PSL08451.1"/>
    </source>
</evidence>
<organism evidence="9 10">
    <name type="scientific">Haloactinopolyspora alba</name>
    <dbReference type="NCBI Taxonomy" id="648780"/>
    <lineage>
        <taxon>Bacteria</taxon>
        <taxon>Bacillati</taxon>
        <taxon>Actinomycetota</taxon>
        <taxon>Actinomycetes</taxon>
        <taxon>Jiangellales</taxon>
        <taxon>Jiangellaceae</taxon>
        <taxon>Haloactinopolyspora</taxon>
    </lineage>
</organism>